<evidence type="ECO:0000313" key="2">
    <source>
        <dbReference type="Proteomes" id="UP001606210"/>
    </source>
</evidence>
<dbReference type="Gene3D" id="1.10.10.690">
    <property type="entry name" value="YidB-like"/>
    <property type="match status" value="1"/>
</dbReference>
<name>A0ABW7F8I6_9BURK</name>
<dbReference type="Pfam" id="PF20159">
    <property type="entry name" value="YidB"/>
    <property type="match status" value="1"/>
</dbReference>
<evidence type="ECO:0000313" key="1">
    <source>
        <dbReference type="EMBL" id="MFG6432196.1"/>
    </source>
</evidence>
<dbReference type="InterPro" id="IPR045372">
    <property type="entry name" value="YidB"/>
</dbReference>
<keyword evidence="2" id="KW-1185">Reference proteome</keyword>
<gene>
    <name evidence="1" type="ORF">ACG00Y_19900</name>
</gene>
<dbReference type="RefSeq" id="WP_394481857.1">
    <property type="nucleotide sequence ID" value="NZ_JBIGHV010000007.1"/>
</dbReference>
<dbReference type="InterPro" id="IPR027405">
    <property type="entry name" value="YidB-like"/>
</dbReference>
<dbReference type="EMBL" id="JBIGHV010000007">
    <property type="protein sequence ID" value="MFG6432196.1"/>
    <property type="molecule type" value="Genomic_DNA"/>
</dbReference>
<dbReference type="Proteomes" id="UP001606210">
    <property type="component" value="Unassembled WGS sequence"/>
</dbReference>
<dbReference type="SUPFAM" id="SSF140804">
    <property type="entry name" value="YidB-like"/>
    <property type="match status" value="1"/>
</dbReference>
<reference evidence="1 2" key="1">
    <citation type="submission" date="2024-08" db="EMBL/GenBank/DDBJ databases">
        <authorList>
            <person name="Lu H."/>
        </authorList>
    </citation>
    <scope>NUCLEOTIDE SEQUENCE [LARGE SCALE GENOMIC DNA]</scope>
    <source>
        <strain evidence="1 2">LYH14W</strain>
    </source>
</reference>
<sequence length="144" mass="14044">MGLLDNMLGAATQALGGQSGGGRLDWAALLSGLLANGSLQGGLPGLLQQLQAGGLGEQVQSWISTGANQPVSGEQLSGALGGAGGLLGQLAQQAGVSPAEAGDQLSQWLPQIVDRLTPNGQLPADLGAGGLGDLAGMLGGLLNR</sequence>
<organism evidence="1 2">
    <name type="scientific">Pelomonas parva</name>
    <dbReference type="NCBI Taxonomy" id="3299032"/>
    <lineage>
        <taxon>Bacteria</taxon>
        <taxon>Pseudomonadati</taxon>
        <taxon>Pseudomonadota</taxon>
        <taxon>Betaproteobacteria</taxon>
        <taxon>Burkholderiales</taxon>
        <taxon>Sphaerotilaceae</taxon>
        <taxon>Roseateles</taxon>
    </lineage>
</organism>
<comment type="caution">
    <text evidence="1">The sequence shown here is derived from an EMBL/GenBank/DDBJ whole genome shotgun (WGS) entry which is preliminary data.</text>
</comment>
<proteinExistence type="predicted"/>
<protein>
    <submittedName>
        <fullName evidence="1">YidB family protein</fullName>
    </submittedName>
</protein>
<accession>A0ABW7F8I6</accession>